<dbReference type="Proteomes" id="UP000221011">
    <property type="component" value="Chromosome"/>
</dbReference>
<dbReference type="Gene3D" id="1.10.10.10">
    <property type="entry name" value="Winged helix-like DNA-binding domain superfamily/Winged helix DNA-binding domain"/>
    <property type="match status" value="1"/>
</dbReference>
<dbReference type="InterPro" id="IPR011991">
    <property type="entry name" value="ArsR-like_HTH"/>
</dbReference>
<dbReference type="GO" id="GO:0003700">
    <property type="term" value="F:DNA-binding transcription factor activity"/>
    <property type="evidence" value="ECO:0007669"/>
    <property type="project" value="InterPro"/>
</dbReference>
<protein>
    <submittedName>
        <fullName evidence="5">Putative transcriptional regulator</fullName>
    </submittedName>
</protein>
<dbReference type="PROSITE" id="PS50987">
    <property type="entry name" value="HTH_ARSR_2"/>
    <property type="match status" value="1"/>
</dbReference>
<dbReference type="EMBL" id="CP022685">
    <property type="protein sequence ID" value="ATL30552.1"/>
    <property type="molecule type" value="Genomic_DNA"/>
</dbReference>
<dbReference type="InterPro" id="IPR045981">
    <property type="entry name" value="DUF5937"/>
</dbReference>
<dbReference type="CDD" id="cd00090">
    <property type="entry name" value="HTH_ARSR"/>
    <property type="match status" value="1"/>
</dbReference>
<gene>
    <name evidence="5" type="ORF">KY5_5534c</name>
</gene>
<evidence type="ECO:0000256" key="3">
    <source>
        <dbReference type="ARBA" id="ARBA00023163"/>
    </source>
</evidence>
<dbReference type="Pfam" id="PF12840">
    <property type="entry name" value="HTH_20"/>
    <property type="match status" value="1"/>
</dbReference>
<dbReference type="AlphaFoldDB" id="A0A291QG12"/>
<evidence type="ECO:0000259" key="4">
    <source>
        <dbReference type="PROSITE" id="PS50987"/>
    </source>
</evidence>
<evidence type="ECO:0000313" key="6">
    <source>
        <dbReference type="Proteomes" id="UP000221011"/>
    </source>
</evidence>
<feature type="domain" description="HTH arsR-type" evidence="4">
    <location>
        <begin position="231"/>
        <end position="333"/>
    </location>
</feature>
<accession>A0A291QG12</accession>
<dbReference type="Pfam" id="PF19361">
    <property type="entry name" value="DUF5937"/>
    <property type="match status" value="1"/>
</dbReference>
<proteinExistence type="predicted"/>
<keyword evidence="6" id="KW-1185">Reference proteome</keyword>
<keyword evidence="1" id="KW-0805">Transcription regulation</keyword>
<dbReference type="GO" id="GO:0003677">
    <property type="term" value="F:DNA binding"/>
    <property type="evidence" value="ECO:0007669"/>
    <property type="project" value="UniProtKB-KW"/>
</dbReference>
<name>A0A291QG12_9ACTN</name>
<reference evidence="5 6" key="1">
    <citation type="submission" date="2017-08" db="EMBL/GenBank/DDBJ databases">
        <title>Complete Genome Sequence of Streptomyces formicae KY5, the formicamycin producer.</title>
        <authorList>
            <person name="Holmes N.A."/>
            <person name="Devine R."/>
            <person name="Qin Z."/>
            <person name="Seipke R.F."/>
            <person name="Wilkinson B."/>
            <person name="Hutchings M.I."/>
        </authorList>
    </citation>
    <scope>NUCLEOTIDE SEQUENCE [LARGE SCALE GENOMIC DNA]</scope>
    <source>
        <strain evidence="5 6">KY5</strain>
    </source>
</reference>
<sequence length="333" mass="36137">MPFHIHFGQDDLLRCRFAVSPLWETQEAVRTLKRRDRHGYHPHWLRRIRAASRELDLSGLWLLMPQRGHSPDFLGPPPIGPAARFEEEIAGVRASDPGAAREDLARALACTPGAAESARGRALLADPAGAVRELADALEAAWHALIEPDWPRLRALLEADVAFHSRRLAEVGLGGLLPELDRRLSWDAGTLTVEWHEEHVRHLAGQGLVLIPSVFSWPDVISGFDPPWQPTLAYPVRGIAGLWAEPSERTPAALVRLLGRGRATVLAALDAPATTSTLAHRLGLAPSTVSAHLGALRGAGLLVSRRYGHQVLYECTPLGIALVTGGGVAQGRD</sequence>
<dbReference type="RefSeq" id="WP_098244840.1">
    <property type="nucleotide sequence ID" value="NZ_CP022685.1"/>
</dbReference>
<keyword evidence="3" id="KW-0804">Transcription</keyword>
<organism evidence="5 6">
    <name type="scientific">Streptomyces formicae</name>
    <dbReference type="NCBI Taxonomy" id="1616117"/>
    <lineage>
        <taxon>Bacteria</taxon>
        <taxon>Bacillati</taxon>
        <taxon>Actinomycetota</taxon>
        <taxon>Actinomycetes</taxon>
        <taxon>Kitasatosporales</taxon>
        <taxon>Streptomycetaceae</taxon>
        <taxon>Streptomyces</taxon>
    </lineage>
</organism>
<dbReference type="KEGG" id="sfk:KY5_5534c"/>
<dbReference type="InterPro" id="IPR051011">
    <property type="entry name" value="Metal_resp_trans_reg"/>
</dbReference>
<dbReference type="PANTHER" id="PTHR43132">
    <property type="entry name" value="ARSENICAL RESISTANCE OPERON REPRESSOR ARSR-RELATED"/>
    <property type="match status" value="1"/>
</dbReference>
<dbReference type="InterPro" id="IPR036388">
    <property type="entry name" value="WH-like_DNA-bd_sf"/>
</dbReference>
<evidence type="ECO:0000256" key="1">
    <source>
        <dbReference type="ARBA" id="ARBA00023015"/>
    </source>
</evidence>
<dbReference type="SUPFAM" id="SSF46785">
    <property type="entry name" value="Winged helix' DNA-binding domain"/>
    <property type="match status" value="1"/>
</dbReference>
<dbReference type="PANTHER" id="PTHR43132:SF8">
    <property type="entry name" value="HTH-TYPE TRANSCRIPTIONAL REGULATOR KMTR"/>
    <property type="match status" value="1"/>
</dbReference>
<dbReference type="InterPro" id="IPR036390">
    <property type="entry name" value="WH_DNA-bd_sf"/>
</dbReference>
<dbReference type="InterPro" id="IPR001845">
    <property type="entry name" value="HTH_ArsR_DNA-bd_dom"/>
</dbReference>
<keyword evidence="2" id="KW-0238">DNA-binding</keyword>
<evidence type="ECO:0000313" key="5">
    <source>
        <dbReference type="EMBL" id="ATL30552.1"/>
    </source>
</evidence>
<evidence type="ECO:0000256" key="2">
    <source>
        <dbReference type="ARBA" id="ARBA00023125"/>
    </source>
</evidence>